<evidence type="ECO:0000256" key="1">
    <source>
        <dbReference type="SAM" id="MobiDB-lite"/>
    </source>
</evidence>
<organism evidence="2 3">
    <name type="scientific">Mycoplasma haemofelis (strain Langford 1)</name>
    <name type="common">Haemobartonella felis</name>
    <dbReference type="NCBI Taxonomy" id="941640"/>
    <lineage>
        <taxon>Bacteria</taxon>
        <taxon>Bacillati</taxon>
        <taxon>Mycoplasmatota</taxon>
        <taxon>Mollicutes</taxon>
        <taxon>Mycoplasmataceae</taxon>
        <taxon>Mycoplasma</taxon>
    </lineage>
</organism>
<dbReference type="EMBL" id="FR773153">
    <property type="protein sequence ID" value="CBY92932.1"/>
    <property type="molecule type" value="Genomic_DNA"/>
</dbReference>
<gene>
    <name evidence="2" type="ordered locus">HF1_09240</name>
</gene>
<reference evidence="2 3" key="1">
    <citation type="journal article" date="2011" name="J. Bacteriol.">
        <title>Complete genome sequence of Mycoplasma haemofelis, a hemotropic mycoplasma.</title>
        <authorList>
            <person name="Barker E.N."/>
            <person name="Helps C.R."/>
            <person name="Peters I.R."/>
            <person name="Darby A.C."/>
            <person name="Radford A.D."/>
            <person name="Tasker S."/>
        </authorList>
    </citation>
    <scope>NUCLEOTIDE SEQUENCE [LARGE SCALE GENOMIC DNA]</scope>
    <source>
        <strain evidence="2 3">Langford 1</strain>
    </source>
</reference>
<accession>E8ZIG1</accession>
<evidence type="ECO:0000313" key="2">
    <source>
        <dbReference type="EMBL" id="CBY92932.1"/>
    </source>
</evidence>
<dbReference type="KEGG" id="mha:HF1_09240"/>
<keyword evidence="3" id="KW-1185">Reference proteome</keyword>
<dbReference type="HOGENOM" id="CLU_098620_0_0_14"/>
<dbReference type="OrthoDB" id="9822853at2"/>
<name>E8ZIG1_MYCHL</name>
<sequence length="208" mass="23203">MNPATKIAASTLALGGASAAGGYSWHLSQLSTLSSLIKSDEEVTQLTKESSEGDWKEAWTAYKTSHNAWKLSNYDSENAPQSFKDACFSKGNEKVKGIDNNEFQNFKKWCSRNFTVSEWLSKSGLSLLNDQSGDQKWNSAWKKYKDDPRNKNQSNPADSDVWSVSDWSNHKSGETASSGFKTMCSTKANLKIKNKQDELYGQVSNWCV</sequence>
<protein>
    <submittedName>
        <fullName evidence="2">Uncharacterized protein</fullName>
    </submittedName>
</protein>
<proteinExistence type="predicted"/>
<dbReference type="AlphaFoldDB" id="E8ZIG1"/>
<dbReference type="Proteomes" id="UP000008637">
    <property type="component" value="Chromosome"/>
</dbReference>
<evidence type="ECO:0000313" key="3">
    <source>
        <dbReference type="Proteomes" id="UP000008637"/>
    </source>
</evidence>
<feature type="region of interest" description="Disordered" evidence="1">
    <location>
        <begin position="143"/>
        <end position="166"/>
    </location>
</feature>